<dbReference type="InterPro" id="IPR036249">
    <property type="entry name" value="Thioredoxin-like_sf"/>
</dbReference>
<keyword evidence="4" id="KW-1015">Disulfide bond</keyword>
<dbReference type="PROSITE" id="PS51352">
    <property type="entry name" value="THIOREDOXIN_2"/>
    <property type="match status" value="1"/>
</dbReference>
<evidence type="ECO:0000256" key="4">
    <source>
        <dbReference type="ARBA" id="ARBA00023157"/>
    </source>
</evidence>
<dbReference type="Proteomes" id="UP000075515">
    <property type="component" value="Unassembled WGS sequence"/>
</dbReference>
<dbReference type="InterPro" id="IPR013766">
    <property type="entry name" value="Thioredoxin_domain"/>
</dbReference>
<keyword evidence="3" id="KW-0249">Electron transport</keyword>
<comment type="similarity">
    <text evidence="1 6">Belongs to the thioredoxin family.</text>
</comment>
<keyword evidence="2" id="KW-0813">Transport</keyword>
<gene>
    <name evidence="8" type="ORF">BE18_33820</name>
</gene>
<dbReference type="CDD" id="cd02947">
    <property type="entry name" value="TRX_family"/>
    <property type="match status" value="1"/>
</dbReference>
<dbReference type="Pfam" id="PF00085">
    <property type="entry name" value="Thioredoxin"/>
    <property type="match status" value="1"/>
</dbReference>
<dbReference type="GO" id="GO:0045454">
    <property type="term" value="P:cell redox homeostasis"/>
    <property type="evidence" value="ECO:0007669"/>
    <property type="project" value="TreeGrafter"/>
</dbReference>
<dbReference type="PANTHER" id="PTHR45663">
    <property type="entry name" value="GEO12009P1"/>
    <property type="match status" value="1"/>
</dbReference>
<feature type="domain" description="Thioredoxin" evidence="7">
    <location>
        <begin position="1"/>
        <end position="109"/>
    </location>
</feature>
<protein>
    <recommendedName>
        <fullName evidence="6">Thioredoxin</fullName>
    </recommendedName>
</protein>
<dbReference type="PIRSF" id="PIRSF000077">
    <property type="entry name" value="Thioredoxin"/>
    <property type="match status" value="1"/>
</dbReference>
<evidence type="ECO:0000256" key="6">
    <source>
        <dbReference type="PIRNR" id="PIRNR000077"/>
    </source>
</evidence>
<dbReference type="PANTHER" id="PTHR45663:SF11">
    <property type="entry name" value="GEO12009P1"/>
    <property type="match status" value="1"/>
</dbReference>
<evidence type="ECO:0000256" key="2">
    <source>
        <dbReference type="ARBA" id="ARBA00022448"/>
    </source>
</evidence>
<comment type="caution">
    <text evidence="8">The sequence shown here is derived from an EMBL/GenBank/DDBJ whole genome shotgun (WGS) entry which is preliminary data.</text>
</comment>
<evidence type="ECO:0000313" key="8">
    <source>
        <dbReference type="EMBL" id="KYF92196.1"/>
    </source>
</evidence>
<name>A0A150SIA8_SORCE</name>
<evidence type="ECO:0000256" key="5">
    <source>
        <dbReference type="ARBA" id="ARBA00023284"/>
    </source>
</evidence>
<dbReference type="GO" id="GO:0015035">
    <property type="term" value="F:protein-disulfide reductase activity"/>
    <property type="evidence" value="ECO:0007669"/>
    <property type="project" value="InterPro"/>
</dbReference>
<organism evidence="8 9">
    <name type="scientific">Sorangium cellulosum</name>
    <name type="common">Polyangium cellulosum</name>
    <dbReference type="NCBI Taxonomy" id="56"/>
    <lineage>
        <taxon>Bacteria</taxon>
        <taxon>Pseudomonadati</taxon>
        <taxon>Myxococcota</taxon>
        <taxon>Polyangia</taxon>
        <taxon>Polyangiales</taxon>
        <taxon>Polyangiaceae</taxon>
        <taxon>Sorangium</taxon>
    </lineage>
</organism>
<dbReference type="Gene3D" id="3.40.30.10">
    <property type="entry name" value="Glutaredoxin"/>
    <property type="match status" value="1"/>
</dbReference>
<proteinExistence type="inferred from homology"/>
<evidence type="ECO:0000256" key="3">
    <source>
        <dbReference type="ARBA" id="ARBA00022982"/>
    </source>
</evidence>
<evidence type="ECO:0000313" key="9">
    <source>
        <dbReference type="Proteomes" id="UP000075515"/>
    </source>
</evidence>
<dbReference type="EMBL" id="JEMC01001958">
    <property type="protein sequence ID" value="KYF92196.1"/>
    <property type="molecule type" value="Genomic_DNA"/>
</dbReference>
<dbReference type="SUPFAM" id="SSF52833">
    <property type="entry name" value="Thioredoxin-like"/>
    <property type="match status" value="1"/>
</dbReference>
<keyword evidence="5" id="KW-0676">Redox-active center</keyword>
<evidence type="ECO:0000259" key="7">
    <source>
        <dbReference type="PROSITE" id="PS51352"/>
    </source>
</evidence>
<evidence type="ECO:0000256" key="1">
    <source>
        <dbReference type="ARBA" id="ARBA00008987"/>
    </source>
</evidence>
<dbReference type="InterPro" id="IPR005746">
    <property type="entry name" value="Thioredoxin"/>
</dbReference>
<dbReference type="AlphaFoldDB" id="A0A150SIA8"/>
<accession>A0A150SIA8</accession>
<reference evidence="8 9" key="1">
    <citation type="submission" date="2014-02" db="EMBL/GenBank/DDBJ databases">
        <title>The small core and large imbalanced accessory genome model reveals a collaborative survival strategy of Sorangium cellulosum strains in nature.</title>
        <authorList>
            <person name="Han K."/>
            <person name="Peng R."/>
            <person name="Blom J."/>
            <person name="Li Y.-Z."/>
        </authorList>
    </citation>
    <scope>NUCLEOTIDE SEQUENCE [LARGE SCALE GENOMIC DNA]</scope>
    <source>
        <strain evidence="8 9">So0149</strain>
    </source>
</reference>
<dbReference type="GO" id="GO:0005829">
    <property type="term" value="C:cytosol"/>
    <property type="evidence" value="ECO:0007669"/>
    <property type="project" value="TreeGrafter"/>
</dbReference>
<sequence length="109" mass="11813">MTGSPVLVFTDDNFAAEVLQSPLPTLVEFWATWNAPSRAMLPTTTQLATRYAGKLKVGRLNIDHNQDTSQAYGIRSIPAMLLFQGGKVVGMIVGAVPSARVDAMVMKYV</sequence>